<name>A0ABU7WU73_9ACTN</name>
<evidence type="ECO:0000313" key="6">
    <source>
        <dbReference type="Proteomes" id="UP001348265"/>
    </source>
</evidence>
<dbReference type="PANTHER" id="PTHR43464">
    <property type="entry name" value="METHYLTRANSFERASE"/>
    <property type="match status" value="1"/>
</dbReference>
<dbReference type="InterPro" id="IPR029063">
    <property type="entry name" value="SAM-dependent_MTases_sf"/>
</dbReference>
<gene>
    <name evidence="5" type="ORF">RB636_18000</name>
</gene>
<dbReference type="Pfam" id="PF13649">
    <property type="entry name" value="Methyltransf_25"/>
    <property type="match status" value="1"/>
</dbReference>
<dbReference type="InterPro" id="IPR041698">
    <property type="entry name" value="Methyltransf_25"/>
</dbReference>
<dbReference type="PANTHER" id="PTHR43464:SF19">
    <property type="entry name" value="UBIQUINONE BIOSYNTHESIS O-METHYLTRANSFERASE, MITOCHONDRIAL"/>
    <property type="match status" value="1"/>
</dbReference>
<feature type="domain" description="Methyltransferase" evidence="4">
    <location>
        <begin position="52"/>
        <end position="145"/>
    </location>
</feature>
<dbReference type="Gene3D" id="3.40.50.150">
    <property type="entry name" value="Vaccinia Virus protein VP39"/>
    <property type="match status" value="1"/>
</dbReference>
<dbReference type="CDD" id="cd02440">
    <property type="entry name" value="AdoMet_MTases"/>
    <property type="match status" value="1"/>
</dbReference>
<dbReference type="EC" id="2.1.1.-" evidence="5"/>
<dbReference type="GO" id="GO:0032259">
    <property type="term" value="P:methylation"/>
    <property type="evidence" value="ECO:0007669"/>
    <property type="project" value="UniProtKB-KW"/>
</dbReference>
<evidence type="ECO:0000259" key="4">
    <source>
        <dbReference type="Pfam" id="PF13649"/>
    </source>
</evidence>
<evidence type="ECO:0000256" key="3">
    <source>
        <dbReference type="ARBA" id="ARBA00022691"/>
    </source>
</evidence>
<protein>
    <submittedName>
        <fullName evidence="5">Class I SAM-dependent methyltransferase</fullName>
        <ecNumber evidence="5">2.1.1.-</ecNumber>
    </submittedName>
</protein>
<dbReference type="SUPFAM" id="SSF53335">
    <property type="entry name" value="S-adenosyl-L-methionine-dependent methyltransferases"/>
    <property type="match status" value="1"/>
</dbReference>
<evidence type="ECO:0000256" key="2">
    <source>
        <dbReference type="ARBA" id="ARBA00022679"/>
    </source>
</evidence>
<sequence length="226" mass="24751">MVRGTTTVPLRSLHAAEWDRTYDCAIAGWDEEPPPVLGEFLAEHAPPPPARVLDAGCGLGTTARWLADRSYTVTACDFSVQAINEARLRTAAGSPVRYEVLDVTAHVPPNPFPVVLDRGVPHTCPTDRERRTFAAARARMCRPGGLWIHAGAAALSEADALDQSAGPSWTTEETFLDAVAAWFTVLALRIADFGRQVGVTNWPARYAVLRRKEDRKPFPRPDVRAL</sequence>
<dbReference type="RefSeq" id="WP_331787348.1">
    <property type="nucleotide sequence ID" value="NZ_JAVFKM010000008.1"/>
</dbReference>
<evidence type="ECO:0000256" key="1">
    <source>
        <dbReference type="ARBA" id="ARBA00022603"/>
    </source>
</evidence>
<dbReference type="Proteomes" id="UP001348265">
    <property type="component" value="Unassembled WGS sequence"/>
</dbReference>
<organism evidence="5 6">
    <name type="scientific">Streptomyces chrestomyceticus</name>
    <dbReference type="NCBI Taxonomy" id="68185"/>
    <lineage>
        <taxon>Bacteria</taxon>
        <taxon>Bacillati</taxon>
        <taxon>Actinomycetota</taxon>
        <taxon>Actinomycetes</taxon>
        <taxon>Kitasatosporales</taxon>
        <taxon>Streptomycetaceae</taxon>
        <taxon>Streptomyces</taxon>
    </lineage>
</organism>
<accession>A0ABU7WU73</accession>
<dbReference type="EMBL" id="JAVFKM010000008">
    <property type="protein sequence ID" value="MEF3115065.1"/>
    <property type="molecule type" value="Genomic_DNA"/>
</dbReference>
<keyword evidence="1 5" id="KW-0489">Methyltransferase</keyword>
<proteinExistence type="predicted"/>
<keyword evidence="6" id="KW-1185">Reference proteome</keyword>
<dbReference type="GO" id="GO:0008168">
    <property type="term" value="F:methyltransferase activity"/>
    <property type="evidence" value="ECO:0007669"/>
    <property type="project" value="UniProtKB-KW"/>
</dbReference>
<keyword evidence="2 5" id="KW-0808">Transferase</keyword>
<keyword evidence="3" id="KW-0949">S-adenosyl-L-methionine</keyword>
<evidence type="ECO:0000313" key="5">
    <source>
        <dbReference type="EMBL" id="MEF3115065.1"/>
    </source>
</evidence>
<reference evidence="5 6" key="1">
    <citation type="submission" date="2023-08" db="EMBL/GenBank/DDBJ databases">
        <authorList>
            <person name="Sharma P."/>
            <person name="Verma V."/>
            <person name="Mohan M.K."/>
            <person name="Dubey A.K."/>
        </authorList>
    </citation>
    <scope>NUCLEOTIDE SEQUENCE [LARGE SCALE GENOMIC DNA]</scope>
    <source>
        <strain evidence="5 6">ADP4</strain>
    </source>
</reference>
<comment type="caution">
    <text evidence="5">The sequence shown here is derived from an EMBL/GenBank/DDBJ whole genome shotgun (WGS) entry which is preliminary data.</text>
</comment>